<dbReference type="Pfam" id="PF00005">
    <property type="entry name" value="ABC_tran"/>
    <property type="match status" value="2"/>
</dbReference>
<keyword evidence="12" id="KW-1185">Reference proteome</keyword>
<dbReference type="InterPro" id="IPR027417">
    <property type="entry name" value="P-loop_NTPase"/>
</dbReference>
<evidence type="ECO:0000256" key="3">
    <source>
        <dbReference type="ARBA" id="ARBA00022448"/>
    </source>
</evidence>
<dbReference type="STRING" id="1126833.VN24_10575"/>
<name>A0A0D5NHU2_9BACL</name>
<dbReference type="GO" id="GO:0016887">
    <property type="term" value="F:ATP hydrolysis activity"/>
    <property type="evidence" value="ECO:0007669"/>
    <property type="project" value="InterPro"/>
</dbReference>
<evidence type="ECO:0000313" key="12">
    <source>
        <dbReference type="Proteomes" id="UP000032633"/>
    </source>
</evidence>
<dbReference type="KEGG" id="pbj:VN24_10575"/>
<dbReference type="InterPro" id="IPR003439">
    <property type="entry name" value="ABC_transporter-like_ATP-bd"/>
</dbReference>
<dbReference type="Proteomes" id="UP000032633">
    <property type="component" value="Chromosome"/>
</dbReference>
<dbReference type="PANTHER" id="PTHR43790:SF4">
    <property type="entry name" value="GUANOSINE IMPORT ATP-BINDING PROTEIN NUPO"/>
    <property type="match status" value="1"/>
</dbReference>
<reference evidence="11 12" key="1">
    <citation type="journal article" date="2015" name="J. Biotechnol.">
        <title>Complete genome sequence of Paenibacillus beijingensis 7188(T) (=DSM 24997(T)), a novel rhizobacterium from jujube garden soil.</title>
        <authorList>
            <person name="Kwak Y."/>
            <person name="Shin J.H."/>
        </authorList>
    </citation>
    <scope>NUCLEOTIDE SEQUENCE [LARGE SCALE GENOMIC DNA]</scope>
    <source>
        <strain evidence="11 12">DSM 24997</strain>
    </source>
</reference>
<sequence length="521" mass="57103">MDQAQTVVELQGITKRFPGIVANDGISLQLRKGQIHALLGENGAGKSTLMNILFGLYQPDEGQIRIDGKPVVIEGPGKAIELGIGMVHQHFKLVQPFTVAENIILGHEPRKGMTIDYKTANEKVRALSEQYGLKIDPRMRVQDITVGMQQRVEILKTLYRGANILIFDEPTAVLTVQEIEELIAILRNLANKGNSIILITHKLKEIMALADQVTVVRRGKVVGSVAVDQTDERQLAEMMVGRSVTFQVDKQKSKPGDTVLEVTDLSMNGEHGKKVLDDITFNIREGEIFGIAGVDGNGQSELVEAITGMRSIDGGRVTLQGKDLTNKPTRFIMEAGVSHIPEDRHKHGLVLDFTVSENMALGSYYKPPFSRNGLLDYKAMDSSAKELAAEFDVRTPTIHNQARSLSGGNQQKAIIARELKRNPNLIIAVQPTRGLDVGAIEFVHKRLLEARDQGKAVLLVSFELDELYGLSDRIAVICGGRFMGQMDAEEIDEEKIGLMMAGNASDSAEPAVKANRADGEV</sequence>
<evidence type="ECO:0000313" key="11">
    <source>
        <dbReference type="EMBL" id="AJY74954.1"/>
    </source>
</evidence>
<dbReference type="Gene3D" id="3.40.50.300">
    <property type="entry name" value="P-loop containing nucleotide triphosphate hydrolases"/>
    <property type="match status" value="2"/>
</dbReference>
<evidence type="ECO:0000256" key="7">
    <source>
        <dbReference type="ARBA" id="ARBA00022840"/>
    </source>
</evidence>
<organism evidence="11 12">
    <name type="scientific">Paenibacillus beijingensis</name>
    <dbReference type="NCBI Taxonomy" id="1126833"/>
    <lineage>
        <taxon>Bacteria</taxon>
        <taxon>Bacillati</taxon>
        <taxon>Bacillota</taxon>
        <taxon>Bacilli</taxon>
        <taxon>Bacillales</taxon>
        <taxon>Paenibacillaceae</taxon>
        <taxon>Paenibacillus</taxon>
    </lineage>
</organism>
<keyword evidence="9" id="KW-0472">Membrane</keyword>
<evidence type="ECO:0000256" key="4">
    <source>
        <dbReference type="ARBA" id="ARBA00022475"/>
    </source>
</evidence>
<evidence type="ECO:0000256" key="1">
    <source>
        <dbReference type="ARBA" id="ARBA00004202"/>
    </source>
</evidence>
<comment type="similarity">
    <text evidence="2">Belongs to the ABC transporter superfamily.</text>
</comment>
<evidence type="ECO:0000256" key="9">
    <source>
        <dbReference type="ARBA" id="ARBA00023136"/>
    </source>
</evidence>
<comment type="subcellular location">
    <subcellularLocation>
        <location evidence="1">Cell membrane</location>
        <topology evidence="1">Peripheral membrane protein</topology>
    </subcellularLocation>
</comment>
<dbReference type="CDD" id="cd03216">
    <property type="entry name" value="ABC_Carb_Monos_I"/>
    <property type="match status" value="1"/>
</dbReference>
<dbReference type="PROSITE" id="PS00211">
    <property type="entry name" value="ABC_TRANSPORTER_1"/>
    <property type="match status" value="1"/>
</dbReference>
<keyword evidence="7 11" id="KW-0067">ATP-binding</keyword>
<keyword evidence="3" id="KW-0813">Transport</keyword>
<keyword evidence="5" id="KW-0677">Repeat</keyword>
<evidence type="ECO:0000256" key="8">
    <source>
        <dbReference type="ARBA" id="ARBA00022967"/>
    </source>
</evidence>
<evidence type="ECO:0000256" key="6">
    <source>
        <dbReference type="ARBA" id="ARBA00022741"/>
    </source>
</evidence>
<protein>
    <submittedName>
        <fullName evidence="11">Heme ABC transporter ATP-binding protein</fullName>
    </submittedName>
</protein>
<evidence type="ECO:0000256" key="5">
    <source>
        <dbReference type="ARBA" id="ARBA00022737"/>
    </source>
</evidence>
<dbReference type="InterPro" id="IPR050107">
    <property type="entry name" value="ABC_carbohydrate_import_ATPase"/>
</dbReference>
<dbReference type="RefSeq" id="WP_045670387.1">
    <property type="nucleotide sequence ID" value="NZ_CP011058.1"/>
</dbReference>
<dbReference type="OrthoDB" id="9766104at2"/>
<accession>A0A0D5NHU2</accession>
<dbReference type="PROSITE" id="PS50893">
    <property type="entry name" value="ABC_TRANSPORTER_2"/>
    <property type="match status" value="2"/>
</dbReference>
<dbReference type="HOGENOM" id="CLU_000604_92_0_9"/>
<keyword evidence="6" id="KW-0547">Nucleotide-binding</keyword>
<dbReference type="PATRIC" id="fig|1126833.4.peg.2333"/>
<dbReference type="FunFam" id="3.40.50.300:FF:000127">
    <property type="entry name" value="Ribose import ATP-binding protein RbsA"/>
    <property type="match status" value="1"/>
</dbReference>
<dbReference type="GO" id="GO:0005886">
    <property type="term" value="C:plasma membrane"/>
    <property type="evidence" value="ECO:0007669"/>
    <property type="project" value="UniProtKB-SubCell"/>
</dbReference>
<dbReference type="EMBL" id="CP011058">
    <property type="protein sequence ID" value="AJY74954.1"/>
    <property type="molecule type" value="Genomic_DNA"/>
</dbReference>
<dbReference type="SUPFAM" id="SSF52540">
    <property type="entry name" value="P-loop containing nucleoside triphosphate hydrolases"/>
    <property type="match status" value="2"/>
</dbReference>
<dbReference type="FunFam" id="3.40.50.300:FF:001390">
    <property type="entry name" value="ABC transporter, ATP-binding protein"/>
    <property type="match status" value="1"/>
</dbReference>
<dbReference type="SMART" id="SM00382">
    <property type="entry name" value="AAA"/>
    <property type="match status" value="1"/>
</dbReference>
<dbReference type="GO" id="GO:0005524">
    <property type="term" value="F:ATP binding"/>
    <property type="evidence" value="ECO:0007669"/>
    <property type="project" value="UniProtKB-KW"/>
</dbReference>
<gene>
    <name evidence="11" type="ORF">VN24_10575</name>
</gene>
<evidence type="ECO:0000259" key="10">
    <source>
        <dbReference type="PROSITE" id="PS50893"/>
    </source>
</evidence>
<reference evidence="12" key="2">
    <citation type="submission" date="2015-03" db="EMBL/GenBank/DDBJ databases">
        <title>Genome sequence of Paenibacillus beijingensis strain DSM 24997T.</title>
        <authorList>
            <person name="Kwak Y."/>
            <person name="Shin J.-H."/>
        </authorList>
    </citation>
    <scope>NUCLEOTIDE SEQUENCE [LARGE SCALE GENOMIC DNA]</scope>
    <source>
        <strain evidence="12">DSM 24997</strain>
    </source>
</reference>
<dbReference type="CDD" id="cd03215">
    <property type="entry name" value="ABC_Carb_Monos_II"/>
    <property type="match status" value="1"/>
</dbReference>
<dbReference type="InterPro" id="IPR017871">
    <property type="entry name" value="ABC_transporter-like_CS"/>
</dbReference>
<feature type="domain" description="ABC transporter" evidence="10">
    <location>
        <begin position="8"/>
        <end position="243"/>
    </location>
</feature>
<proteinExistence type="inferred from homology"/>
<keyword evidence="4" id="KW-1003">Cell membrane</keyword>
<dbReference type="AlphaFoldDB" id="A0A0D5NHU2"/>
<dbReference type="PANTHER" id="PTHR43790">
    <property type="entry name" value="CARBOHYDRATE TRANSPORT ATP-BINDING PROTEIN MG119-RELATED"/>
    <property type="match status" value="1"/>
</dbReference>
<dbReference type="InterPro" id="IPR003593">
    <property type="entry name" value="AAA+_ATPase"/>
</dbReference>
<evidence type="ECO:0000256" key="2">
    <source>
        <dbReference type="ARBA" id="ARBA00005417"/>
    </source>
</evidence>
<feature type="domain" description="ABC transporter" evidence="10">
    <location>
        <begin position="260"/>
        <end position="504"/>
    </location>
</feature>
<keyword evidence="8" id="KW-1278">Translocase</keyword>